<evidence type="ECO:0000313" key="3">
    <source>
        <dbReference type="Proteomes" id="UP000011682"/>
    </source>
</evidence>
<dbReference type="Proteomes" id="UP000011682">
    <property type="component" value="Unassembled WGS sequence"/>
</dbReference>
<protein>
    <submittedName>
        <fullName evidence="2">Uncharacterized protein</fullName>
    </submittedName>
</protein>
<accession>S9PEM0</accession>
<gene>
    <name evidence="2" type="ORF">D187_006250</name>
</gene>
<dbReference type="RefSeq" id="WP_002632651.1">
    <property type="nucleotide sequence ID" value="NZ_ANAH02000006.1"/>
</dbReference>
<comment type="caution">
    <text evidence="2">The sequence shown here is derived from an EMBL/GenBank/DDBJ whole genome shotgun (WGS) entry which is preliminary data.</text>
</comment>
<dbReference type="AlphaFoldDB" id="S9PEM0"/>
<feature type="region of interest" description="Disordered" evidence="1">
    <location>
        <begin position="1"/>
        <end position="22"/>
    </location>
</feature>
<keyword evidence="3" id="KW-1185">Reference proteome</keyword>
<reference evidence="2" key="1">
    <citation type="submission" date="2013-05" db="EMBL/GenBank/DDBJ databases">
        <title>Genome assembly of Cystobacter fuscus DSM 2262.</title>
        <authorList>
            <person name="Sharma G."/>
            <person name="Khatri I."/>
            <person name="Kaur C."/>
            <person name="Mayilraj S."/>
            <person name="Subramanian S."/>
        </authorList>
    </citation>
    <scope>NUCLEOTIDE SEQUENCE [LARGE SCALE GENOMIC DNA]</scope>
    <source>
        <strain evidence="2">DSM 2262</strain>
    </source>
</reference>
<sequence>MAGREPQGWSRRAEDERRTNGPVLFLSSTGEVLTQPRVTGFLAPKDFLVEMRKVK</sequence>
<name>S9PEM0_CYSF2</name>
<proteinExistence type="predicted"/>
<organism evidence="2 3">
    <name type="scientific">Cystobacter fuscus (strain ATCC 25194 / DSM 2262 / NBRC 100088 / M29)</name>
    <dbReference type="NCBI Taxonomy" id="1242864"/>
    <lineage>
        <taxon>Bacteria</taxon>
        <taxon>Pseudomonadati</taxon>
        <taxon>Myxococcota</taxon>
        <taxon>Myxococcia</taxon>
        <taxon>Myxococcales</taxon>
        <taxon>Cystobacterineae</taxon>
        <taxon>Archangiaceae</taxon>
        <taxon>Cystobacter</taxon>
    </lineage>
</organism>
<dbReference type="EMBL" id="ANAH02000006">
    <property type="protein sequence ID" value="EPX62840.1"/>
    <property type="molecule type" value="Genomic_DNA"/>
</dbReference>
<evidence type="ECO:0000256" key="1">
    <source>
        <dbReference type="SAM" id="MobiDB-lite"/>
    </source>
</evidence>
<dbReference type="OrthoDB" id="9811036at2"/>
<evidence type="ECO:0000313" key="2">
    <source>
        <dbReference type="EMBL" id="EPX62840.1"/>
    </source>
</evidence>